<dbReference type="Pfam" id="PF16401">
    <property type="entry name" value="DUF5009"/>
    <property type="match status" value="1"/>
</dbReference>
<evidence type="ECO:0000259" key="2">
    <source>
        <dbReference type="Pfam" id="PF16401"/>
    </source>
</evidence>
<accession>A0A7V5LJK4</accession>
<keyword evidence="1" id="KW-0812">Transmembrane</keyword>
<gene>
    <name evidence="3" type="ORF">ENL21_03355</name>
</gene>
<protein>
    <submittedName>
        <fullName evidence="3">DUF5009 domain-containing protein</fullName>
    </submittedName>
</protein>
<feature type="transmembrane region" description="Helical" evidence="1">
    <location>
        <begin position="205"/>
        <end position="223"/>
    </location>
</feature>
<feature type="transmembrane region" description="Helical" evidence="1">
    <location>
        <begin position="121"/>
        <end position="138"/>
    </location>
</feature>
<feature type="transmembrane region" description="Helical" evidence="1">
    <location>
        <begin position="182"/>
        <end position="200"/>
    </location>
</feature>
<dbReference type="EMBL" id="DRTD01000240">
    <property type="protein sequence ID" value="HHE54793.1"/>
    <property type="molecule type" value="Genomic_DNA"/>
</dbReference>
<feature type="transmembrane region" description="Helical" evidence="1">
    <location>
        <begin position="243"/>
        <end position="263"/>
    </location>
</feature>
<dbReference type="PANTHER" id="PTHR31061">
    <property type="entry name" value="LD22376P"/>
    <property type="match status" value="1"/>
</dbReference>
<keyword evidence="1" id="KW-0472">Membrane</keyword>
<feature type="transmembrane region" description="Helical" evidence="1">
    <location>
        <begin position="284"/>
        <end position="307"/>
    </location>
</feature>
<dbReference type="Proteomes" id="UP000886111">
    <property type="component" value="Unassembled WGS sequence"/>
</dbReference>
<name>A0A7V5LJK4_CALAY</name>
<comment type="caution">
    <text evidence="3">The sequence shown here is derived from an EMBL/GenBank/DDBJ whole genome shotgun (WGS) entry which is preliminary data.</text>
</comment>
<reference evidence="3" key="1">
    <citation type="journal article" date="2020" name="mSystems">
        <title>Genome- and Community-Level Interaction Insights into Carbon Utilization and Element Cycling Functions of Hydrothermarchaeota in Hydrothermal Sediment.</title>
        <authorList>
            <person name="Zhou Z."/>
            <person name="Liu Y."/>
            <person name="Xu W."/>
            <person name="Pan J."/>
            <person name="Luo Z.H."/>
            <person name="Li M."/>
        </authorList>
    </citation>
    <scope>NUCLEOTIDE SEQUENCE [LARGE SCALE GENOMIC DNA]</scope>
    <source>
        <strain evidence="3">HyVt-76</strain>
    </source>
</reference>
<feature type="transmembrane region" description="Helical" evidence="1">
    <location>
        <begin position="88"/>
        <end position="109"/>
    </location>
</feature>
<feature type="transmembrane region" description="Helical" evidence="1">
    <location>
        <begin position="12"/>
        <end position="36"/>
    </location>
</feature>
<feature type="transmembrane region" description="Helical" evidence="1">
    <location>
        <begin position="56"/>
        <end position="76"/>
    </location>
</feature>
<feature type="non-terminal residue" evidence="3">
    <location>
        <position position="311"/>
    </location>
</feature>
<dbReference type="AlphaFoldDB" id="A0A7V5LJK4"/>
<organism evidence="3">
    <name type="scientific">Caldithrix abyssi</name>
    <dbReference type="NCBI Taxonomy" id="187145"/>
    <lineage>
        <taxon>Bacteria</taxon>
        <taxon>Pseudomonadati</taxon>
        <taxon>Calditrichota</taxon>
        <taxon>Calditrichia</taxon>
        <taxon>Calditrichales</taxon>
        <taxon>Calditrichaceae</taxon>
        <taxon>Caldithrix</taxon>
    </lineage>
</organism>
<proteinExistence type="predicted"/>
<sequence length="311" mass="36183">MKSERALNLDALRGFAILSMVLAGTIPYTGLPAWMYHAQLPPPDRTFNPNLPGLTWVDLVFPLFLFCLGAAIPLALNRRLNEQPLSKVLIHILERTALLAFFAIFLFHVRPHIIDPQLPTRAWLLALFGFTLMFLLFVKWPQFWSLKLRILLKFLAWAAAIILLYKIRFADGSGFSLYRSDIIIIVLCNVYFSGSLIWLFTRNRLLLRLGILAILLGIRLAHAEPGWVQWWWNFSPFPWLYKLYYHQYLFVVIPGTIIGETLLNWRKQLKQFNVHFNHPSWKSILIALNFILVVFVNLIGLQSRLLIFNLI</sequence>
<keyword evidence="1" id="KW-1133">Transmembrane helix</keyword>
<feature type="transmembrane region" description="Helical" evidence="1">
    <location>
        <begin position="150"/>
        <end position="170"/>
    </location>
</feature>
<dbReference type="InterPro" id="IPR032176">
    <property type="entry name" value="DUF5009"/>
</dbReference>
<feature type="domain" description="DUF5009" evidence="2">
    <location>
        <begin position="5"/>
        <end position="261"/>
    </location>
</feature>
<evidence type="ECO:0000313" key="3">
    <source>
        <dbReference type="EMBL" id="HHE54793.1"/>
    </source>
</evidence>
<evidence type="ECO:0000256" key="1">
    <source>
        <dbReference type="SAM" id="Phobius"/>
    </source>
</evidence>
<dbReference type="PANTHER" id="PTHR31061:SF24">
    <property type="entry name" value="LD22376P"/>
    <property type="match status" value="1"/>
</dbReference>